<name>A0A4Y1S1X1_PRUDU</name>
<reference evidence="3" key="1">
    <citation type="journal article" date="2019" name="Science">
        <title>Mutation of a bHLH transcription factor allowed almond domestication.</title>
        <authorList>
            <person name="Sanchez-Perez R."/>
            <person name="Pavan S."/>
            <person name="Mazzeo R."/>
            <person name="Moldovan C."/>
            <person name="Aiese Cigliano R."/>
            <person name="Del Cueto J."/>
            <person name="Ricciardi F."/>
            <person name="Lotti C."/>
            <person name="Ricciardi L."/>
            <person name="Dicenta F."/>
            <person name="Lopez-Marques R.L."/>
            <person name="Lindberg Moller B."/>
        </authorList>
    </citation>
    <scope>NUCLEOTIDE SEQUENCE</scope>
</reference>
<feature type="coiled-coil region" evidence="1">
    <location>
        <begin position="155"/>
        <end position="182"/>
    </location>
</feature>
<keyword evidence="1" id="KW-0175">Coiled coil</keyword>
<evidence type="ECO:0000313" key="3">
    <source>
        <dbReference type="EMBL" id="BBH10302.1"/>
    </source>
</evidence>
<organism evidence="3">
    <name type="scientific">Prunus dulcis</name>
    <name type="common">Almond</name>
    <name type="synonym">Amygdalus dulcis</name>
    <dbReference type="NCBI Taxonomy" id="3755"/>
    <lineage>
        <taxon>Eukaryota</taxon>
        <taxon>Viridiplantae</taxon>
        <taxon>Streptophyta</taxon>
        <taxon>Embryophyta</taxon>
        <taxon>Tracheophyta</taxon>
        <taxon>Spermatophyta</taxon>
        <taxon>Magnoliopsida</taxon>
        <taxon>eudicotyledons</taxon>
        <taxon>Gunneridae</taxon>
        <taxon>Pentapetalae</taxon>
        <taxon>rosids</taxon>
        <taxon>fabids</taxon>
        <taxon>Rosales</taxon>
        <taxon>Rosaceae</taxon>
        <taxon>Amygdaloideae</taxon>
        <taxon>Amygdaleae</taxon>
        <taxon>Prunus</taxon>
    </lineage>
</organism>
<dbReference type="PANTHER" id="PTHR38936">
    <property type="entry name" value="TITIN-LIKE ISOFORM X2"/>
    <property type="match status" value="1"/>
</dbReference>
<sequence>MGLMPKATQPLSETEEPQPEGPNPSSEQMDQQHENASPPLEKTNSMHMMQEKSTKSSRSKKRPKQLNSVVRRSLRIRNCDMPVQNQNIDPVIENISDSEMEEEQPLLEEQPTLGEKGMEEKIDYLIQLVETQNSKAKKRSPVFSKSPEIGYKSLYINSQMKIEALKNENHELSLKLEVALGKLEGYEKGTCAFSGVMEKMKDMILVSALSKATERVVNVSSQAIGDDPLSPQEVQDRKCIIFLPSRSRFFRQSFPRAGLGRGGDEKSKHNPCITCSYDAERSWELAVPPIEASPISTSNIPEEID</sequence>
<accession>A0A4Y1S1X1</accession>
<feature type="compositionally biased region" description="Basic residues" evidence="2">
    <location>
        <begin position="55"/>
        <end position="64"/>
    </location>
</feature>
<evidence type="ECO:0000256" key="2">
    <source>
        <dbReference type="SAM" id="MobiDB-lite"/>
    </source>
</evidence>
<feature type="region of interest" description="Disordered" evidence="2">
    <location>
        <begin position="1"/>
        <end position="73"/>
    </location>
</feature>
<protein>
    <submittedName>
        <fullName evidence="3">Uncharacterized protein</fullName>
    </submittedName>
</protein>
<dbReference type="EMBL" id="AP019304">
    <property type="protein sequence ID" value="BBH10302.1"/>
    <property type="molecule type" value="Genomic_DNA"/>
</dbReference>
<dbReference type="PANTHER" id="PTHR38936:SF1">
    <property type="entry name" value="DUF641 DOMAIN-CONTAINING PROTEIN"/>
    <property type="match status" value="1"/>
</dbReference>
<evidence type="ECO:0000256" key="1">
    <source>
        <dbReference type="SAM" id="Coils"/>
    </source>
</evidence>
<proteinExistence type="predicted"/>
<dbReference type="AlphaFoldDB" id="A0A4Y1S1X1"/>
<gene>
    <name evidence="3" type="ORF">Prudu_023054</name>
</gene>